<name>A0AB38P459_9ENTR</name>
<protein>
    <recommendedName>
        <fullName evidence="3">Lipoprotein</fullName>
    </recommendedName>
</protein>
<dbReference type="RefSeq" id="WP_137272984.1">
    <property type="nucleotide sequence ID" value="NZ_QGAL01000004.1"/>
</dbReference>
<gene>
    <name evidence="1" type="ORF">EcCFBP13530_16165</name>
</gene>
<dbReference type="EMBL" id="QGAL01000004">
    <property type="protein sequence ID" value="TKK17869.1"/>
    <property type="molecule type" value="Genomic_DNA"/>
</dbReference>
<dbReference type="PROSITE" id="PS51257">
    <property type="entry name" value="PROKAR_LIPOPROTEIN"/>
    <property type="match status" value="1"/>
</dbReference>
<sequence length="116" mass="12686">MKKNITGLMVLVLCSCVDVGRVGIHPELKTTYLDASKASVEACLYSAALQQHLSLSVDSPLPQGTDRYSLQDKDNQVVAWMEIGTFGHDQTSVDFYYAPHAPDIHKAITAMTGQCK</sequence>
<evidence type="ECO:0000313" key="1">
    <source>
        <dbReference type="EMBL" id="TKK17869.1"/>
    </source>
</evidence>
<reference evidence="1 2" key="1">
    <citation type="journal article" date="2019" name="Sci. Rep.">
        <title>Differences in resource use lead to coexistence of seed-transmitted microbial populations.</title>
        <authorList>
            <person name="Torres-Cortes G."/>
            <person name="Garcia B.J."/>
            <person name="Compant S."/>
            <person name="Rezki S."/>
            <person name="Jones P."/>
            <person name="Preveaux A."/>
            <person name="Briand M."/>
            <person name="Roulet A."/>
            <person name="Bouchez O."/>
            <person name="Jacobson D."/>
            <person name="Barret M."/>
        </authorList>
    </citation>
    <scope>NUCLEOTIDE SEQUENCE [LARGE SCALE GENOMIC DNA]</scope>
    <source>
        <strain evidence="1 2">CFBP13530</strain>
    </source>
</reference>
<dbReference type="Proteomes" id="UP000306327">
    <property type="component" value="Unassembled WGS sequence"/>
</dbReference>
<dbReference type="AlphaFoldDB" id="A0AB38P459"/>
<evidence type="ECO:0000313" key="2">
    <source>
        <dbReference type="Proteomes" id="UP000306327"/>
    </source>
</evidence>
<accession>A0AB38P459</accession>
<evidence type="ECO:0008006" key="3">
    <source>
        <dbReference type="Google" id="ProtNLM"/>
    </source>
</evidence>
<comment type="caution">
    <text evidence="1">The sequence shown here is derived from an EMBL/GenBank/DDBJ whole genome shotgun (WGS) entry which is preliminary data.</text>
</comment>
<organism evidence="1 2">
    <name type="scientific">Enterobacter cancerogenus</name>
    <dbReference type="NCBI Taxonomy" id="69218"/>
    <lineage>
        <taxon>Bacteria</taxon>
        <taxon>Pseudomonadati</taxon>
        <taxon>Pseudomonadota</taxon>
        <taxon>Gammaproteobacteria</taxon>
        <taxon>Enterobacterales</taxon>
        <taxon>Enterobacteriaceae</taxon>
        <taxon>Enterobacter</taxon>
        <taxon>Enterobacter cloacae complex</taxon>
    </lineage>
</organism>
<proteinExistence type="predicted"/>